<dbReference type="FunFam" id="1.20.1280.50:FF:000012">
    <property type="entry name" value="F-box only protein 9"/>
    <property type="match status" value="1"/>
</dbReference>
<dbReference type="FunCoup" id="A0A482WWZ2">
    <property type="interactions" value="327"/>
</dbReference>
<keyword evidence="5" id="KW-0833">Ubl conjugation pathway</keyword>
<evidence type="ECO:0000313" key="9">
    <source>
        <dbReference type="EMBL" id="RZF38119.1"/>
    </source>
</evidence>
<gene>
    <name evidence="9" type="ORF">LSTR_LSTR005480</name>
</gene>
<dbReference type="CDD" id="cd22089">
    <property type="entry name" value="F-box_FBXO9"/>
    <property type="match status" value="1"/>
</dbReference>
<dbReference type="Pfam" id="PF19270">
    <property type="entry name" value="FBO_C"/>
    <property type="match status" value="1"/>
</dbReference>
<evidence type="ECO:0000256" key="5">
    <source>
        <dbReference type="ARBA" id="ARBA00022786"/>
    </source>
</evidence>
<dbReference type="PANTHER" id="PTHR12874:SF29">
    <property type="entry name" value="F-BOX ONLY PROTEIN 9"/>
    <property type="match status" value="1"/>
</dbReference>
<dbReference type="STRING" id="195883.A0A482WWZ2"/>
<protein>
    <recommendedName>
        <fullName evidence="3">F-box only protein 9</fullName>
    </recommendedName>
</protein>
<dbReference type="OrthoDB" id="2117972at2759"/>
<dbReference type="GO" id="GO:0019005">
    <property type="term" value="C:SCF ubiquitin ligase complex"/>
    <property type="evidence" value="ECO:0007669"/>
    <property type="project" value="TreeGrafter"/>
</dbReference>
<dbReference type="InterPro" id="IPR045464">
    <property type="entry name" value="Hrt3/FBXO9_C"/>
</dbReference>
<name>A0A482WWZ2_LAOST</name>
<evidence type="ECO:0000259" key="8">
    <source>
        <dbReference type="Pfam" id="PF19270"/>
    </source>
</evidence>
<evidence type="ECO:0000256" key="1">
    <source>
        <dbReference type="ARBA" id="ARBA00004496"/>
    </source>
</evidence>
<keyword evidence="4" id="KW-0963">Cytoplasm</keyword>
<feature type="domain" description="F-box protein Hrt3/FBXO9 C-terminal" evidence="8">
    <location>
        <begin position="143"/>
        <end position="253"/>
    </location>
</feature>
<keyword evidence="6" id="KW-0802">TPR repeat</keyword>
<dbReference type="Gene3D" id="1.20.1280.50">
    <property type="match status" value="1"/>
</dbReference>
<sequence>MVPDIEFRLYEETSKQARQAHEVEVINERPLRTDDEYLNEDDSEDGCDNRISLLTRLQRIINKTHCVCQPKEEQKSTHISELPMEIILYILRWVVSSELDLRSLEMCSRVCRGFYVCSRDPEIWRLACVRIWGLHCGDSSTFGSWREMYIGRPRLHFNGCYISKTTYIRQGENSFQDQFYRPCHIVEYYRYLRFFPDGKVMMLTTPDDPYSGGVSTLRSRVPRHQATLVGHYRLTDERVAVALQRPDANANNTKRSRKPNNVHNQTFHVELQIASYRSQVHNQLIWTGYSVLTRNWAGQETNTSFELVPNRFPPFWFSRVKSYNSKSESPLM</sequence>
<reference evidence="9 10" key="1">
    <citation type="journal article" date="2017" name="Gigascience">
        <title>Genome sequence of the small brown planthopper, Laodelphax striatellus.</title>
        <authorList>
            <person name="Zhu J."/>
            <person name="Jiang F."/>
            <person name="Wang X."/>
            <person name="Yang P."/>
            <person name="Bao Y."/>
            <person name="Zhao W."/>
            <person name="Wang W."/>
            <person name="Lu H."/>
            <person name="Wang Q."/>
            <person name="Cui N."/>
            <person name="Li J."/>
            <person name="Chen X."/>
            <person name="Luo L."/>
            <person name="Yu J."/>
            <person name="Kang L."/>
            <person name="Cui F."/>
        </authorList>
    </citation>
    <scope>NUCLEOTIDE SEQUENCE [LARGE SCALE GENOMIC DNA]</scope>
    <source>
        <strain evidence="9">Lst14</strain>
    </source>
</reference>
<evidence type="ECO:0000256" key="4">
    <source>
        <dbReference type="ARBA" id="ARBA00022490"/>
    </source>
</evidence>
<accession>A0A482WWZ2</accession>
<evidence type="ECO:0000256" key="2">
    <source>
        <dbReference type="ARBA" id="ARBA00004906"/>
    </source>
</evidence>
<dbReference type="GO" id="GO:0005737">
    <property type="term" value="C:cytoplasm"/>
    <property type="evidence" value="ECO:0007669"/>
    <property type="project" value="UniProtKB-SubCell"/>
</dbReference>
<comment type="pathway">
    <text evidence="2">Protein modification; protein ubiquitination.</text>
</comment>
<dbReference type="AlphaFoldDB" id="A0A482WWZ2"/>
<dbReference type="InParanoid" id="A0A482WWZ2"/>
<dbReference type="InterPro" id="IPR036047">
    <property type="entry name" value="F-box-like_dom_sf"/>
</dbReference>
<dbReference type="PANTHER" id="PTHR12874">
    <property type="entry name" value="F-BOX ONLY PROTEIN 48-RELATED"/>
    <property type="match status" value="1"/>
</dbReference>
<dbReference type="EMBL" id="QKKF02022802">
    <property type="protein sequence ID" value="RZF38119.1"/>
    <property type="molecule type" value="Genomic_DNA"/>
</dbReference>
<organism evidence="9 10">
    <name type="scientific">Laodelphax striatellus</name>
    <name type="common">Small brown planthopper</name>
    <name type="synonym">Delphax striatella</name>
    <dbReference type="NCBI Taxonomy" id="195883"/>
    <lineage>
        <taxon>Eukaryota</taxon>
        <taxon>Metazoa</taxon>
        <taxon>Ecdysozoa</taxon>
        <taxon>Arthropoda</taxon>
        <taxon>Hexapoda</taxon>
        <taxon>Insecta</taxon>
        <taxon>Pterygota</taxon>
        <taxon>Neoptera</taxon>
        <taxon>Paraneoptera</taxon>
        <taxon>Hemiptera</taxon>
        <taxon>Auchenorrhyncha</taxon>
        <taxon>Fulgoroidea</taxon>
        <taxon>Delphacidae</taxon>
        <taxon>Criomorphinae</taxon>
        <taxon>Laodelphax</taxon>
    </lineage>
</organism>
<comment type="caution">
    <text evidence="9">The sequence shown here is derived from an EMBL/GenBank/DDBJ whole genome shotgun (WGS) entry which is preliminary data.</text>
</comment>
<dbReference type="Proteomes" id="UP000291343">
    <property type="component" value="Unassembled WGS sequence"/>
</dbReference>
<evidence type="ECO:0000256" key="3">
    <source>
        <dbReference type="ARBA" id="ARBA00019775"/>
    </source>
</evidence>
<comment type="subcellular location">
    <subcellularLocation>
        <location evidence="1">Cytoplasm</location>
    </subcellularLocation>
</comment>
<dbReference type="GO" id="GO:0031146">
    <property type="term" value="P:SCF-dependent proteasomal ubiquitin-dependent protein catabolic process"/>
    <property type="evidence" value="ECO:0007669"/>
    <property type="project" value="TreeGrafter"/>
</dbReference>
<proteinExistence type="predicted"/>
<dbReference type="Pfam" id="PF12937">
    <property type="entry name" value="F-box-like"/>
    <property type="match status" value="1"/>
</dbReference>
<evidence type="ECO:0000259" key="7">
    <source>
        <dbReference type="Pfam" id="PF12937"/>
    </source>
</evidence>
<dbReference type="InterPro" id="IPR001810">
    <property type="entry name" value="F-box_dom"/>
</dbReference>
<keyword evidence="10" id="KW-1185">Reference proteome</keyword>
<evidence type="ECO:0000313" key="10">
    <source>
        <dbReference type="Proteomes" id="UP000291343"/>
    </source>
</evidence>
<evidence type="ECO:0000256" key="6">
    <source>
        <dbReference type="ARBA" id="ARBA00022803"/>
    </source>
</evidence>
<feature type="domain" description="F-box" evidence="7">
    <location>
        <begin position="79"/>
        <end position="128"/>
    </location>
</feature>
<dbReference type="SUPFAM" id="SSF81383">
    <property type="entry name" value="F-box domain"/>
    <property type="match status" value="1"/>
</dbReference>